<evidence type="ECO:0000313" key="3">
    <source>
        <dbReference type="Proteomes" id="UP000001745"/>
    </source>
</evidence>
<dbReference type="InParanoid" id="B8MFC4"/>
<evidence type="ECO:0000313" key="2">
    <source>
        <dbReference type="EMBL" id="EED16658.1"/>
    </source>
</evidence>
<dbReference type="PhylomeDB" id="B8MFC4"/>
<gene>
    <name evidence="2" type="ORF">TSTA_017330</name>
</gene>
<dbReference type="HOGENOM" id="CLU_1094896_0_0_1"/>
<feature type="region of interest" description="Disordered" evidence="1">
    <location>
        <begin position="191"/>
        <end position="237"/>
    </location>
</feature>
<dbReference type="Proteomes" id="UP000001745">
    <property type="component" value="Unassembled WGS sequence"/>
</dbReference>
<feature type="region of interest" description="Disordered" evidence="1">
    <location>
        <begin position="140"/>
        <end position="165"/>
    </location>
</feature>
<keyword evidence="3" id="KW-1185">Reference proteome</keyword>
<organism evidence="2 3">
    <name type="scientific">Talaromyces stipitatus (strain ATCC 10500 / CBS 375.48 / QM 6759 / NRRL 1006)</name>
    <name type="common">Penicillium stipitatum</name>
    <dbReference type="NCBI Taxonomy" id="441959"/>
    <lineage>
        <taxon>Eukaryota</taxon>
        <taxon>Fungi</taxon>
        <taxon>Dikarya</taxon>
        <taxon>Ascomycota</taxon>
        <taxon>Pezizomycotina</taxon>
        <taxon>Eurotiomycetes</taxon>
        <taxon>Eurotiomycetidae</taxon>
        <taxon>Eurotiales</taxon>
        <taxon>Trichocomaceae</taxon>
        <taxon>Talaromyces</taxon>
        <taxon>Talaromyces sect. Talaromyces</taxon>
    </lineage>
</organism>
<feature type="region of interest" description="Disordered" evidence="1">
    <location>
        <begin position="1"/>
        <end position="73"/>
    </location>
</feature>
<reference evidence="3" key="1">
    <citation type="journal article" date="2015" name="Genome Announc.">
        <title>Genome sequence of the AIDS-associated pathogen Penicillium marneffei (ATCC18224) and its near taxonomic relative Talaromyces stipitatus (ATCC10500).</title>
        <authorList>
            <person name="Nierman W.C."/>
            <person name="Fedorova-Abrams N.D."/>
            <person name="Andrianopoulos A."/>
        </authorList>
    </citation>
    <scope>NUCLEOTIDE SEQUENCE [LARGE SCALE GENOMIC DNA]</scope>
    <source>
        <strain evidence="3">ATCC 10500 / CBS 375.48 / QM 6759 / NRRL 1006</strain>
    </source>
</reference>
<feature type="compositionally biased region" description="Polar residues" evidence="1">
    <location>
        <begin position="29"/>
        <end position="41"/>
    </location>
</feature>
<evidence type="ECO:0000256" key="1">
    <source>
        <dbReference type="SAM" id="MobiDB-lite"/>
    </source>
</evidence>
<sequence>MPMPLFTPFRPVHQRSRYAESPEELPSASAGSHITTISDPTPITLGLQEEQSPSPPRLPLHPDRHDTDPSTSWLSVFDDYTNNEITPPFVTDYGPILHPTRPETILPIDPAILGDETPCALTHDWQDSGDSGFVSFDELSQESDSIRDHFASTPDPQPGQQSTRLGALPSYDRLDQQTHLSGAHITEAETATAPALQSTGGGSSQEFNKRRSTPEYDSEQPSKRVCPRTAPSENVNPPLLPTLCSHFLTAPKDV</sequence>
<dbReference type="EMBL" id="EQ962656">
    <property type="protein sequence ID" value="EED16658.1"/>
    <property type="molecule type" value="Genomic_DNA"/>
</dbReference>
<dbReference type="RefSeq" id="XP_002483892.1">
    <property type="nucleotide sequence ID" value="XM_002483847.1"/>
</dbReference>
<name>B8MFC4_TALSN</name>
<dbReference type="GeneID" id="8103706"/>
<proteinExistence type="predicted"/>
<accession>B8MFC4</accession>
<dbReference type="AlphaFoldDB" id="B8MFC4"/>
<protein>
    <submittedName>
        <fullName evidence="2">Uncharacterized protein</fullName>
    </submittedName>
</protein>
<dbReference type="VEuPathDB" id="FungiDB:TSTA_017330"/>